<keyword evidence="2" id="KW-1133">Transmembrane helix</keyword>
<dbReference type="RefSeq" id="WP_246039160.1">
    <property type="nucleotide sequence ID" value="NZ_BIFT01000001.1"/>
</dbReference>
<organism evidence="3 4">
    <name type="scientific">Dictyobacter alpinus</name>
    <dbReference type="NCBI Taxonomy" id="2014873"/>
    <lineage>
        <taxon>Bacteria</taxon>
        <taxon>Bacillati</taxon>
        <taxon>Chloroflexota</taxon>
        <taxon>Ktedonobacteria</taxon>
        <taxon>Ktedonobacterales</taxon>
        <taxon>Dictyobacteraceae</taxon>
        <taxon>Dictyobacter</taxon>
    </lineage>
</organism>
<feature type="compositionally biased region" description="Low complexity" evidence="1">
    <location>
        <begin position="94"/>
        <end position="107"/>
    </location>
</feature>
<keyword evidence="2" id="KW-0812">Transmembrane</keyword>
<protein>
    <submittedName>
        <fullName evidence="3">Uncharacterized protein</fullName>
    </submittedName>
</protein>
<keyword evidence="2" id="KW-0472">Membrane</keyword>
<feature type="compositionally biased region" description="Basic and acidic residues" evidence="1">
    <location>
        <begin position="234"/>
        <end position="249"/>
    </location>
</feature>
<dbReference type="EMBL" id="BIFT01000001">
    <property type="protein sequence ID" value="GCE28182.1"/>
    <property type="molecule type" value="Genomic_DNA"/>
</dbReference>
<evidence type="ECO:0000313" key="3">
    <source>
        <dbReference type="EMBL" id="GCE28182.1"/>
    </source>
</evidence>
<evidence type="ECO:0000256" key="1">
    <source>
        <dbReference type="SAM" id="MobiDB-lite"/>
    </source>
</evidence>
<evidence type="ECO:0000313" key="4">
    <source>
        <dbReference type="Proteomes" id="UP000287171"/>
    </source>
</evidence>
<feature type="compositionally biased region" description="Basic and acidic residues" evidence="1">
    <location>
        <begin position="62"/>
        <end position="74"/>
    </location>
</feature>
<feature type="compositionally biased region" description="Polar residues" evidence="1">
    <location>
        <begin position="223"/>
        <end position="233"/>
    </location>
</feature>
<dbReference type="AlphaFoldDB" id="A0A402BA52"/>
<dbReference type="Proteomes" id="UP000287171">
    <property type="component" value="Unassembled WGS sequence"/>
</dbReference>
<gene>
    <name evidence="3" type="ORF">KDA_36660</name>
</gene>
<feature type="compositionally biased region" description="Basic and acidic residues" evidence="1">
    <location>
        <begin position="274"/>
        <end position="283"/>
    </location>
</feature>
<proteinExistence type="predicted"/>
<feature type="transmembrane region" description="Helical" evidence="2">
    <location>
        <begin position="325"/>
        <end position="346"/>
    </location>
</feature>
<feature type="region of interest" description="Disordered" evidence="1">
    <location>
        <begin position="1"/>
        <end position="318"/>
    </location>
</feature>
<sequence length="493" mass="52559">MPAEHVQEQVAQQPGKANKPDTTNVTPWLGIQGHDGSNVTPWLGIPGYEASDGPVASVAPVQEKHEPAPEESKSQSDVTPAAGREVESRIPSKPTSGSPSNPGLPNGPRKPGGVRMPRPSSGTSSNDIAWPQPMTHVMTGNDTVIERKDAGQAELPVLPSTPQPERDLRTTVWDETPAASPAKPGPETQEEQVEELPTGPLTDYPLPHKGSAEESSVPDLPTTPLSSVSAQEQLKQHEQARARADRADIEQMPTAQWQMQDVKKPATSSPSHPGHPDALRDHSAPGFNEGQAAAIAPVQARPESSAQPLTPMAPAHAPKSKKRTILIAAIALVIICVLALGSWIVVAQPFTVSADTNPVQVATNNGIGATITYPTGWKSQNTRTAMNLADSSNTAQITLTQGDSSDATKYLQQQATQLGMTNAKAGAPISFAGQSWQQISGDFQLSGANYTGTLYATTYNNHLYTWKQIAPKNVFQDEERLVFVPARSSLHLR</sequence>
<comment type="caution">
    <text evidence="3">The sequence shown here is derived from an EMBL/GenBank/DDBJ whole genome shotgun (WGS) entry which is preliminary data.</text>
</comment>
<keyword evidence="4" id="KW-1185">Reference proteome</keyword>
<accession>A0A402BA52</accession>
<name>A0A402BA52_9CHLR</name>
<evidence type="ECO:0000256" key="2">
    <source>
        <dbReference type="SAM" id="Phobius"/>
    </source>
</evidence>
<reference evidence="4" key="1">
    <citation type="submission" date="2018-12" db="EMBL/GenBank/DDBJ databases">
        <title>Tengunoibacter tsumagoiensis gen. nov., sp. nov., Dictyobacter kobayashii sp. nov., D. alpinus sp. nov., and D. joshuensis sp. nov. and description of Dictyobacteraceae fam. nov. within the order Ktedonobacterales isolated from Tengu-no-mugimeshi.</title>
        <authorList>
            <person name="Wang C.M."/>
            <person name="Zheng Y."/>
            <person name="Sakai Y."/>
            <person name="Toyoda A."/>
            <person name="Minakuchi Y."/>
            <person name="Abe K."/>
            <person name="Yokota A."/>
            <person name="Yabe S."/>
        </authorList>
    </citation>
    <scope>NUCLEOTIDE SEQUENCE [LARGE SCALE GENOMIC DNA]</scope>
    <source>
        <strain evidence="4">Uno16</strain>
    </source>
</reference>